<sequence>MAQPPLSHPTELFWLWRPLCRGGLHIRKRKATLAMTSWRFSAIKAACYAAISARPVVPETDHPTEDKGPGRAPVAVSRRAFASGNSIFTMYICLCMLEKTARDKPARVGATRKRRFGSFPVVGQGGSYRYWVLDAQLIQCVCNVGQQISKVAYRACRKGKCQGP</sequence>
<evidence type="ECO:0000313" key="2">
    <source>
        <dbReference type="Proteomes" id="UP000724584"/>
    </source>
</evidence>
<accession>A0ACB7PRU3</accession>
<dbReference type="Proteomes" id="UP000724584">
    <property type="component" value="Unassembled WGS sequence"/>
</dbReference>
<gene>
    <name evidence="1" type="ORF">F5144DRAFT_27263</name>
</gene>
<protein>
    <submittedName>
        <fullName evidence="1">Uncharacterized protein</fullName>
    </submittedName>
</protein>
<evidence type="ECO:0000313" key="1">
    <source>
        <dbReference type="EMBL" id="KAH6649929.1"/>
    </source>
</evidence>
<keyword evidence="2" id="KW-1185">Reference proteome</keyword>
<organism evidence="1 2">
    <name type="scientific">Chaetomium tenue</name>
    <dbReference type="NCBI Taxonomy" id="1854479"/>
    <lineage>
        <taxon>Eukaryota</taxon>
        <taxon>Fungi</taxon>
        <taxon>Dikarya</taxon>
        <taxon>Ascomycota</taxon>
        <taxon>Pezizomycotina</taxon>
        <taxon>Sordariomycetes</taxon>
        <taxon>Sordariomycetidae</taxon>
        <taxon>Sordariales</taxon>
        <taxon>Chaetomiaceae</taxon>
        <taxon>Chaetomium</taxon>
    </lineage>
</organism>
<proteinExistence type="predicted"/>
<name>A0ACB7PRU3_9PEZI</name>
<reference evidence="1 2" key="1">
    <citation type="journal article" date="2021" name="Nat. Commun.">
        <title>Genetic determinants of endophytism in the Arabidopsis root mycobiome.</title>
        <authorList>
            <person name="Mesny F."/>
            <person name="Miyauchi S."/>
            <person name="Thiergart T."/>
            <person name="Pickel B."/>
            <person name="Atanasova L."/>
            <person name="Karlsson M."/>
            <person name="Huettel B."/>
            <person name="Barry K.W."/>
            <person name="Haridas S."/>
            <person name="Chen C."/>
            <person name="Bauer D."/>
            <person name="Andreopoulos W."/>
            <person name="Pangilinan J."/>
            <person name="LaButti K."/>
            <person name="Riley R."/>
            <person name="Lipzen A."/>
            <person name="Clum A."/>
            <person name="Drula E."/>
            <person name="Henrissat B."/>
            <person name="Kohler A."/>
            <person name="Grigoriev I.V."/>
            <person name="Martin F.M."/>
            <person name="Hacquard S."/>
        </authorList>
    </citation>
    <scope>NUCLEOTIDE SEQUENCE [LARGE SCALE GENOMIC DNA]</scope>
    <source>
        <strain evidence="1 2">MPI-SDFR-AT-0079</strain>
    </source>
</reference>
<comment type="caution">
    <text evidence="1">The sequence shown here is derived from an EMBL/GenBank/DDBJ whole genome shotgun (WGS) entry which is preliminary data.</text>
</comment>
<dbReference type="EMBL" id="JAGIZQ010000001">
    <property type="protein sequence ID" value="KAH6649929.1"/>
    <property type="molecule type" value="Genomic_DNA"/>
</dbReference>